<proteinExistence type="inferred from homology"/>
<organism evidence="4 5">
    <name type="scientific">Herbinix luporum</name>
    <dbReference type="NCBI Taxonomy" id="1679721"/>
    <lineage>
        <taxon>Bacteria</taxon>
        <taxon>Bacillati</taxon>
        <taxon>Bacillota</taxon>
        <taxon>Clostridia</taxon>
        <taxon>Lachnospirales</taxon>
        <taxon>Lachnospiraceae</taxon>
        <taxon>Herbinix</taxon>
    </lineage>
</organism>
<gene>
    <name evidence="4" type="ORF">SD1D_1626</name>
</gene>
<keyword evidence="2" id="KW-0472">Membrane</keyword>
<dbReference type="OrthoDB" id="27330at2"/>
<dbReference type="EMBL" id="LN879430">
    <property type="protein sequence ID" value="CUH93172.1"/>
    <property type="molecule type" value="Genomic_DNA"/>
</dbReference>
<reference evidence="5" key="1">
    <citation type="submission" date="2015-09" db="EMBL/GenBank/DDBJ databases">
        <authorList>
            <person name="Wibberg D."/>
        </authorList>
    </citation>
    <scope>NUCLEOTIDE SEQUENCE [LARGE SCALE GENOMIC DNA]</scope>
    <source>
        <strain evidence="5">SD1D</strain>
    </source>
</reference>
<dbReference type="PANTHER" id="PTHR33392:SF6">
    <property type="entry name" value="POLYISOPRENYL-TEICHOIC ACID--PEPTIDOGLYCAN TEICHOIC ACID TRANSFERASE TAGU"/>
    <property type="match status" value="1"/>
</dbReference>
<evidence type="ECO:0000256" key="1">
    <source>
        <dbReference type="ARBA" id="ARBA00006068"/>
    </source>
</evidence>
<dbReference type="AlphaFoldDB" id="A0A0K8J796"/>
<dbReference type="InterPro" id="IPR004474">
    <property type="entry name" value="LytR_CpsA_psr"/>
</dbReference>
<comment type="similarity">
    <text evidence="1">Belongs to the LytR/CpsA/Psr (LCP) family.</text>
</comment>
<dbReference type="KEGG" id="hsd:SD1D_1626"/>
<evidence type="ECO:0000256" key="2">
    <source>
        <dbReference type="SAM" id="Phobius"/>
    </source>
</evidence>
<feature type="domain" description="Cell envelope-related transcriptional attenuator" evidence="3">
    <location>
        <begin position="220"/>
        <end position="377"/>
    </location>
</feature>
<feature type="transmembrane region" description="Helical" evidence="2">
    <location>
        <begin position="109"/>
        <end position="129"/>
    </location>
</feature>
<evidence type="ECO:0000313" key="5">
    <source>
        <dbReference type="Proteomes" id="UP000196053"/>
    </source>
</evidence>
<keyword evidence="5" id="KW-1185">Reference proteome</keyword>
<keyword evidence="2" id="KW-0812">Transmembrane</keyword>
<protein>
    <recommendedName>
        <fullName evidence="3">Cell envelope-related transcriptional attenuator domain-containing protein</fullName>
    </recommendedName>
</protein>
<keyword evidence="2" id="KW-1133">Transmembrane helix</keyword>
<dbReference type="InterPro" id="IPR050922">
    <property type="entry name" value="LytR/CpsA/Psr_CW_biosynth"/>
</dbReference>
<dbReference type="PANTHER" id="PTHR33392">
    <property type="entry name" value="POLYISOPRENYL-TEICHOIC ACID--PEPTIDOGLYCAN TEICHOIC ACID TRANSFERASE TAGU"/>
    <property type="match status" value="1"/>
</dbReference>
<dbReference type="NCBIfam" id="TIGR00350">
    <property type="entry name" value="lytR_cpsA_psr"/>
    <property type="match status" value="1"/>
</dbReference>
<dbReference type="Gene3D" id="3.40.630.190">
    <property type="entry name" value="LCP protein"/>
    <property type="match status" value="1"/>
</dbReference>
<sequence length="463" mass="52062">MSKGYNNDDYDFGTDPEFEKKFLMNIERVLSDVDKDISMDQSPTASEATLKGQADSDEMAASLDQLSVEDIDDTLYDINNSLAKQISEELEDIKTSDKNNKKRSKMMKIQIGVIIGLVSLLGFACFLGFTKPGNHLLFKMGINIGGKIWDAWTQDFDNEPDLVEDVDYIDAEDLASDAEEIDPDTIVWPEHPGYGRQEEGVYNILLLGEEAIGSGTARGRTDVIIIATLNKNQKSIKLTSLMRDMLVQIPGYKDNKLNSAYEKGDVDLLYETIALNFNIRLDGCVLVNFESFEQIIDYLGGLELTLTASEARYLRNTNYISNPQYRNVVEGTQLMNGNQVLGYARIRKRAAITGDSSDYGRTDRHRIILNAIFEKYKTKSEMELVSMMIKILPLVKTDISSKTFEKLISTFMKMGTTKIEQLRLPAKGAFTENVKVRGMDVLIPDLEKNISILHEFIFGSSDS</sequence>
<accession>A0A0K8J796</accession>
<evidence type="ECO:0000259" key="3">
    <source>
        <dbReference type="Pfam" id="PF03816"/>
    </source>
</evidence>
<dbReference type="Proteomes" id="UP000196053">
    <property type="component" value="Chromosome I"/>
</dbReference>
<dbReference type="Pfam" id="PF03816">
    <property type="entry name" value="LytR_cpsA_psr"/>
    <property type="match status" value="1"/>
</dbReference>
<name>A0A0K8J796_9FIRM</name>
<dbReference type="RefSeq" id="WP_058258437.1">
    <property type="nucleotide sequence ID" value="NZ_DUPS01000069.1"/>
</dbReference>
<evidence type="ECO:0000313" key="4">
    <source>
        <dbReference type="EMBL" id="CUH93172.1"/>
    </source>
</evidence>